<comment type="caution">
    <text evidence="1">The sequence shown here is derived from an EMBL/GenBank/DDBJ whole genome shotgun (WGS) entry which is preliminary data.</text>
</comment>
<gene>
    <name evidence="1" type="ORF">BXZ70DRAFT_52895</name>
</gene>
<proteinExistence type="predicted"/>
<dbReference type="AlphaFoldDB" id="A0A8K0US28"/>
<organism evidence="1 2">
    <name type="scientific">Cristinia sonorae</name>
    <dbReference type="NCBI Taxonomy" id="1940300"/>
    <lineage>
        <taxon>Eukaryota</taxon>
        <taxon>Fungi</taxon>
        <taxon>Dikarya</taxon>
        <taxon>Basidiomycota</taxon>
        <taxon>Agaricomycotina</taxon>
        <taxon>Agaricomycetes</taxon>
        <taxon>Agaricomycetidae</taxon>
        <taxon>Agaricales</taxon>
        <taxon>Pleurotineae</taxon>
        <taxon>Stephanosporaceae</taxon>
        <taxon>Cristinia</taxon>
    </lineage>
</organism>
<sequence length="227" mass="24068">MTTLIEVSNGIAKTTAAFKALVKNATDVSLGLSSMGGSNSLHTSLTVEQWGVAQDGWKVPLNAAAADFKSLANLSSDFVAAMHTVLNATSESVRLDPLWKLIGNITTTPITSTAAFATFLSTVQSYADTYGAAAKAANITDDDELQLLTAYPILTTAASDSLDWVKKLQVTMGEDVAELMLWAGRDASTTSSSQGRECSTKLPRILQEYKKAGGSDYTIMATMLNQL</sequence>
<reference evidence="1" key="1">
    <citation type="journal article" date="2021" name="New Phytol.">
        <title>Evolutionary innovations through gain and loss of genes in the ectomycorrhizal Boletales.</title>
        <authorList>
            <person name="Wu G."/>
            <person name="Miyauchi S."/>
            <person name="Morin E."/>
            <person name="Kuo A."/>
            <person name="Drula E."/>
            <person name="Varga T."/>
            <person name="Kohler A."/>
            <person name="Feng B."/>
            <person name="Cao Y."/>
            <person name="Lipzen A."/>
            <person name="Daum C."/>
            <person name="Hundley H."/>
            <person name="Pangilinan J."/>
            <person name="Johnson J."/>
            <person name="Barry K."/>
            <person name="LaButti K."/>
            <person name="Ng V."/>
            <person name="Ahrendt S."/>
            <person name="Min B."/>
            <person name="Choi I.G."/>
            <person name="Park H."/>
            <person name="Plett J.M."/>
            <person name="Magnuson J."/>
            <person name="Spatafora J.W."/>
            <person name="Nagy L.G."/>
            <person name="Henrissat B."/>
            <person name="Grigoriev I.V."/>
            <person name="Yang Z.L."/>
            <person name="Xu J."/>
            <person name="Martin F.M."/>
        </authorList>
    </citation>
    <scope>NUCLEOTIDE SEQUENCE</scope>
    <source>
        <strain evidence="1">KKN 215</strain>
    </source>
</reference>
<dbReference type="EMBL" id="JAEVFJ010000010">
    <property type="protein sequence ID" value="KAH8102085.1"/>
    <property type="molecule type" value="Genomic_DNA"/>
</dbReference>
<evidence type="ECO:0000313" key="1">
    <source>
        <dbReference type="EMBL" id="KAH8102085.1"/>
    </source>
</evidence>
<dbReference type="OrthoDB" id="10546351at2759"/>
<protein>
    <submittedName>
        <fullName evidence="1">Uncharacterized protein</fullName>
    </submittedName>
</protein>
<evidence type="ECO:0000313" key="2">
    <source>
        <dbReference type="Proteomes" id="UP000813824"/>
    </source>
</evidence>
<name>A0A8K0US28_9AGAR</name>
<keyword evidence="2" id="KW-1185">Reference proteome</keyword>
<dbReference type="Proteomes" id="UP000813824">
    <property type="component" value="Unassembled WGS sequence"/>
</dbReference>
<accession>A0A8K0US28</accession>